<protein>
    <submittedName>
        <fullName evidence="2">Glycosyltransferase involved in cell wall bisynthesis</fullName>
    </submittedName>
</protein>
<sequence>MNTVLAAPAEADWVPGASCPGGGQAPTITCVHQGFELYGSDRCFIETVRSLRNTYPAARIDVILPRHGPIVAALEPVASRVVIEPLWILRRKGLARRLTVDLMALPVAVLRALGRIRASDLVYINTTVVADYLLAARLRPGRSIVHVHEIPEGAVLKVLRGLIRWSGADVVFNSRATAWAYALPAGATTRVVYNGIAGPAVPNRGGYDGSRPLRVLMLGRISRIKGQDVLIEAVAALPEALRQRIDLRIVGSAFEDEARERALAERIVAAGLSDRVSLEPFVTDPAALYRWADVVTMPSQRPESLGRVAIEAMAYGVPPLVTAIGGLPEVVEHGQTGWVVPPGGPEPITQTLADLIVDPKSWQGFGQAARARFEARFSEASAAEGIEAAVRATLQRSRTAREAHQSPTPID</sequence>
<reference evidence="3" key="1">
    <citation type="submission" date="2016-10" db="EMBL/GenBank/DDBJ databases">
        <authorList>
            <person name="Varghese N."/>
            <person name="Submissions S."/>
        </authorList>
    </citation>
    <scope>NUCLEOTIDE SEQUENCE [LARGE SCALE GENOMIC DNA]</scope>
    <source>
        <strain evidence="3">BL47</strain>
    </source>
</reference>
<keyword evidence="3" id="KW-1185">Reference proteome</keyword>
<name>A0A1G9RQD9_9HYPH</name>
<evidence type="ECO:0000313" key="3">
    <source>
        <dbReference type="Proteomes" id="UP000198704"/>
    </source>
</evidence>
<dbReference type="STRING" id="582672.SAMN05216360_101340"/>
<gene>
    <name evidence="2" type="ORF">SAMN05216360_101340</name>
</gene>
<dbReference type="AlphaFoldDB" id="A0A1G9RQD9"/>
<dbReference type="Gene3D" id="3.40.50.2000">
    <property type="entry name" value="Glycogen Phosphorylase B"/>
    <property type="match status" value="1"/>
</dbReference>
<dbReference type="Pfam" id="PF00534">
    <property type="entry name" value="Glycos_transf_1"/>
    <property type="match status" value="1"/>
</dbReference>
<evidence type="ECO:0000259" key="1">
    <source>
        <dbReference type="Pfam" id="PF00534"/>
    </source>
</evidence>
<proteinExistence type="predicted"/>
<keyword evidence="2" id="KW-0808">Transferase</keyword>
<dbReference type="InterPro" id="IPR001296">
    <property type="entry name" value="Glyco_trans_1"/>
</dbReference>
<dbReference type="EMBL" id="FNHS01000001">
    <property type="protein sequence ID" value="SDM25441.1"/>
    <property type="molecule type" value="Genomic_DNA"/>
</dbReference>
<dbReference type="PANTHER" id="PTHR12526:SF627">
    <property type="entry name" value="D-RHAMNOSYLTRANSFERASE WBPZ"/>
    <property type="match status" value="1"/>
</dbReference>
<feature type="domain" description="Glycosyl transferase family 1" evidence="1">
    <location>
        <begin position="213"/>
        <end position="371"/>
    </location>
</feature>
<dbReference type="GO" id="GO:0016757">
    <property type="term" value="F:glycosyltransferase activity"/>
    <property type="evidence" value="ECO:0007669"/>
    <property type="project" value="InterPro"/>
</dbReference>
<dbReference type="CDD" id="cd03801">
    <property type="entry name" value="GT4_PimA-like"/>
    <property type="match status" value="1"/>
</dbReference>
<dbReference type="PANTHER" id="PTHR12526">
    <property type="entry name" value="GLYCOSYLTRANSFERASE"/>
    <property type="match status" value="1"/>
</dbReference>
<dbReference type="OrthoDB" id="9807414at2"/>
<dbReference type="Proteomes" id="UP000198704">
    <property type="component" value="Unassembled WGS sequence"/>
</dbReference>
<evidence type="ECO:0000313" key="2">
    <source>
        <dbReference type="EMBL" id="SDM25441.1"/>
    </source>
</evidence>
<organism evidence="2 3">
    <name type="scientific">Methylobacterium phyllostachyos</name>
    <dbReference type="NCBI Taxonomy" id="582672"/>
    <lineage>
        <taxon>Bacteria</taxon>
        <taxon>Pseudomonadati</taxon>
        <taxon>Pseudomonadota</taxon>
        <taxon>Alphaproteobacteria</taxon>
        <taxon>Hyphomicrobiales</taxon>
        <taxon>Methylobacteriaceae</taxon>
        <taxon>Methylobacterium</taxon>
    </lineage>
</organism>
<dbReference type="SUPFAM" id="SSF53756">
    <property type="entry name" value="UDP-Glycosyltransferase/glycogen phosphorylase"/>
    <property type="match status" value="1"/>
</dbReference>
<accession>A0A1G9RQD9</accession>